<dbReference type="PANTHER" id="PTHR47053:SF1">
    <property type="entry name" value="MUREIN DD-ENDOPEPTIDASE MEPH-RELATED"/>
    <property type="match status" value="1"/>
</dbReference>
<reference evidence="8 9" key="1">
    <citation type="submission" date="2020-08" db="EMBL/GenBank/DDBJ databases">
        <title>Genomic Encyclopedia of Type Strains, Phase IV (KMG-IV): sequencing the most valuable type-strain genomes for metagenomic binning, comparative biology and taxonomic classification.</title>
        <authorList>
            <person name="Goeker M."/>
        </authorList>
    </citation>
    <scope>NUCLEOTIDE SEQUENCE [LARGE SCALE GENOMIC DNA]</scope>
    <source>
        <strain evidence="8 9">DSM 11805</strain>
    </source>
</reference>
<feature type="domain" description="NlpC/P60" evidence="7">
    <location>
        <begin position="290"/>
        <end position="417"/>
    </location>
</feature>
<dbReference type="InterPro" id="IPR057309">
    <property type="entry name" value="PcsB_CC"/>
</dbReference>
<evidence type="ECO:0000256" key="4">
    <source>
        <dbReference type="ARBA" id="ARBA00022801"/>
    </source>
</evidence>
<feature type="coiled-coil region" evidence="6">
    <location>
        <begin position="32"/>
        <end position="118"/>
    </location>
</feature>
<accession>A0A841RPI0</accession>
<dbReference type="AlphaFoldDB" id="A0A841RPI0"/>
<dbReference type="SUPFAM" id="SSF54001">
    <property type="entry name" value="Cysteine proteinases"/>
    <property type="match status" value="1"/>
</dbReference>
<keyword evidence="2" id="KW-0645">Protease</keyword>
<dbReference type="GO" id="GO:0008234">
    <property type="term" value="F:cysteine-type peptidase activity"/>
    <property type="evidence" value="ECO:0007669"/>
    <property type="project" value="UniProtKB-KW"/>
</dbReference>
<evidence type="ECO:0000256" key="2">
    <source>
        <dbReference type="ARBA" id="ARBA00022670"/>
    </source>
</evidence>
<evidence type="ECO:0000256" key="5">
    <source>
        <dbReference type="ARBA" id="ARBA00022807"/>
    </source>
</evidence>
<dbReference type="SUPFAM" id="SSF57997">
    <property type="entry name" value="Tropomyosin"/>
    <property type="match status" value="1"/>
</dbReference>
<keyword evidence="6" id="KW-0175">Coiled coil</keyword>
<comment type="similarity">
    <text evidence="1">Belongs to the peptidase C40 family.</text>
</comment>
<dbReference type="InterPro" id="IPR038765">
    <property type="entry name" value="Papain-like_cys_pep_sf"/>
</dbReference>
<dbReference type="GO" id="GO:0006508">
    <property type="term" value="P:proteolysis"/>
    <property type="evidence" value="ECO:0007669"/>
    <property type="project" value="UniProtKB-KW"/>
</dbReference>
<sequence>MVIADGRKFLVSAFVVLSLFFISFITVNAETKEEIQSKKAEVQSEITDKEKEIDKLAEELIHLNESLERTEKAIEDNQQAINEVEKDIQPLEEKVSKLEEEIAALQKAIDKRDEIIKKRIASLQENGGSYSYIEVLLGADNFIDFIDRFSLVNTILESDEALMQDQKNDKAKIEEKQAEFNAQLDELTDMKTEYEEMQRHVLEQKEQLEVTKKELEKKEQENKDILEDLKIEERLLERKEQAMREAEAMIQRDQELLTASAQPASNSNGVTQYAEVKENAAPKATSQPTGNKRQAVTTVGNRYIGNSVYTYAGGRTAYDVANGRFDCSGFVSWAFRQIGTNLPTSTDGLSSVGTKIPLSQAQPGDLVFFNTYKTNGHVGIYLGNNKFIGSQNSTGVAIADMNSNYWSKTFSGHVRRVLP</sequence>
<keyword evidence="9" id="KW-1185">Reference proteome</keyword>
<dbReference type="Pfam" id="PF00877">
    <property type="entry name" value="NLPC_P60"/>
    <property type="match status" value="1"/>
</dbReference>
<dbReference type="Proteomes" id="UP000572212">
    <property type="component" value="Unassembled WGS sequence"/>
</dbReference>
<dbReference type="PROSITE" id="PS51935">
    <property type="entry name" value="NLPC_P60"/>
    <property type="match status" value="1"/>
</dbReference>
<comment type="caution">
    <text evidence="8">The sequence shown here is derived from an EMBL/GenBank/DDBJ whole genome shotgun (WGS) entry which is preliminary data.</text>
</comment>
<dbReference type="Gene3D" id="6.10.250.3150">
    <property type="match status" value="1"/>
</dbReference>
<evidence type="ECO:0000256" key="6">
    <source>
        <dbReference type="SAM" id="Coils"/>
    </source>
</evidence>
<evidence type="ECO:0000256" key="3">
    <source>
        <dbReference type="ARBA" id="ARBA00022729"/>
    </source>
</evidence>
<name>A0A841RPI0_9BACI</name>
<keyword evidence="5" id="KW-0788">Thiol protease</keyword>
<dbReference type="Gene3D" id="3.90.1720.10">
    <property type="entry name" value="endopeptidase domain like (from Nostoc punctiforme)"/>
    <property type="match status" value="1"/>
</dbReference>
<dbReference type="EMBL" id="JACHON010000016">
    <property type="protein sequence ID" value="MBB6513772.1"/>
    <property type="molecule type" value="Genomic_DNA"/>
</dbReference>
<dbReference type="PANTHER" id="PTHR47053">
    <property type="entry name" value="MUREIN DD-ENDOPEPTIDASE MEPH-RELATED"/>
    <property type="match status" value="1"/>
</dbReference>
<evidence type="ECO:0000313" key="8">
    <source>
        <dbReference type="EMBL" id="MBB6513772.1"/>
    </source>
</evidence>
<feature type="coiled-coil region" evidence="6">
    <location>
        <begin position="156"/>
        <end position="256"/>
    </location>
</feature>
<evidence type="ECO:0000313" key="9">
    <source>
        <dbReference type="Proteomes" id="UP000572212"/>
    </source>
</evidence>
<protein>
    <submittedName>
        <fullName evidence="8">Peptidoglycan hydrolase CwlO-like protein</fullName>
    </submittedName>
</protein>
<evidence type="ECO:0000259" key="7">
    <source>
        <dbReference type="PROSITE" id="PS51935"/>
    </source>
</evidence>
<keyword evidence="4 8" id="KW-0378">Hydrolase</keyword>
<proteinExistence type="inferred from homology"/>
<dbReference type="InterPro" id="IPR000064">
    <property type="entry name" value="NLP_P60_dom"/>
</dbReference>
<dbReference type="Pfam" id="PF24568">
    <property type="entry name" value="CC_PcsB"/>
    <property type="match status" value="1"/>
</dbReference>
<keyword evidence="3" id="KW-0732">Signal</keyword>
<dbReference type="InterPro" id="IPR051202">
    <property type="entry name" value="Peptidase_C40"/>
</dbReference>
<dbReference type="RefSeq" id="WP_184249547.1">
    <property type="nucleotide sequence ID" value="NZ_BAAACU010000056.1"/>
</dbReference>
<gene>
    <name evidence="8" type="ORF">GGQ92_002588</name>
</gene>
<evidence type="ECO:0000256" key="1">
    <source>
        <dbReference type="ARBA" id="ARBA00007074"/>
    </source>
</evidence>
<organism evidence="8 9">
    <name type="scientific">Gracilibacillus halotolerans</name>
    <dbReference type="NCBI Taxonomy" id="74386"/>
    <lineage>
        <taxon>Bacteria</taxon>
        <taxon>Bacillati</taxon>
        <taxon>Bacillota</taxon>
        <taxon>Bacilli</taxon>
        <taxon>Bacillales</taxon>
        <taxon>Bacillaceae</taxon>
        <taxon>Gracilibacillus</taxon>
    </lineage>
</organism>